<dbReference type="InterPro" id="IPR052916">
    <property type="entry name" value="Type-I_RE_MTase_Subunit"/>
</dbReference>
<dbReference type="GO" id="GO:0009007">
    <property type="term" value="F:site-specific DNA-methyltransferase (adenine-specific) activity"/>
    <property type="evidence" value="ECO:0007669"/>
    <property type="project" value="UniProtKB-EC"/>
</dbReference>
<dbReference type="Gene3D" id="1.20.1260.30">
    <property type="match status" value="1"/>
</dbReference>
<dbReference type="PANTHER" id="PTHR42998">
    <property type="entry name" value="TYPE I RESTRICTION ENZYME HINDVIIP M PROTEIN-RELATED"/>
    <property type="match status" value="1"/>
</dbReference>
<dbReference type="GO" id="GO:0003677">
    <property type="term" value="F:DNA binding"/>
    <property type="evidence" value="ECO:0007669"/>
    <property type="project" value="InterPro"/>
</dbReference>
<gene>
    <name evidence="10" type="ORF">BDD21_2119</name>
</gene>
<proteinExistence type="inferred from homology"/>
<dbReference type="PANTHER" id="PTHR42998:SF1">
    <property type="entry name" value="TYPE I RESTRICTION ENZYME HINDI METHYLASE SUBUNIT"/>
    <property type="match status" value="1"/>
</dbReference>
<dbReference type="PROSITE" id="PS00092">
    <property type="entry name" value="N6_MTASE"/>
    <property type="match status" value="1"/>
</dbReference>
<keyword evidence="3" id="KW-0489">Methyltransferase</keyword>
<keyword evidence="11" id="KW-1185">Reference proteome</keyword>
<dbReference type="GO" id="GO:0009307">
    <property type="term" value="P:DNA restriction-modification system"/>
    <property type="evidence" value="ECO:0007669"/>
    <property type="project" value="UniProtKB-KW"/>
</dbReference>
<reference evidence="10 11" key="1">
    <citation type="submission" date="2018-10" db="EMBL/GenBank/DDBJ databases">
        <title>Genomic Encyclopedia of Archaeal and Bacterial Type Strains, Phase II (KMG-II): from individual species to whole genera.</title>
        <authorList>
            <person name="Goeker M."/>
        </authorList>
    </citation>
    <scope>NUCLEOTIDE SEQUENCE [LARGE SCALE GENOMIC DNA]</scope>
    <source>
        <strain evidence="10 11">DSM 235</strain>
    </source>
</reference>
<comment type="similarity">
    <text evidence="1">Belongs to the N(4)/N(6)-methyltransferase family.</text>
</comment>
<evidence type="ECO:0000256" key="1">
    <source>
        <dbReference type="ARBA" id="ARBA00006594"/>
    </source>
</evidence>
<dbReference type="Pfam" id="PF12161">
    <property type="entry name" value="HsdM_N"/>
    <property type="match status" value="1"/>
</dbReference>
<dbReference type="Pfam" id="PF02384">
    <property type="entry name" value="N6_Mtase"/>
    <property type="match status" value="1"/>
</dbReference>
<dbReference type="InterPro" id="IPR038333">
    <property type="entry name" value="T1MK-like_N_sf"/>
</dbReference>
<dbReference type="PRINTS" id="PR00507">
    <property type="entry name" value="N12N6MTFRASE"/>
</dbReference>
<accession>A0A495V5Q9</accession>
<dbReference type="SUPFAM" id="SSF53335">
    <property type="entry name" value="S-adenosyl-L-methionine-dependent methyltransferases"/>
    <property type="match status" value="1"/>
</dbReference>
<evidence type="ECO:0000256" key="7">
    <source>
        <dbReference type="ARBA" id="ARBA00047942"/>
    </source>
</evidence>
<evidence type="ECO:0000256" key="5">
    <source>
        <dbReference type="ARBA" id="ARBA00022691"/>
    </source>
</evidence>
<feature type="domain" description="N6 adenine-specific DNA methyltransferase N-terminal" evidence="9">
    <location>
        <begin position="15"/>
        <end position="150"/>
    </location>
</feature>
<comment type="catalytic activity">
    <reaction evidence="7">
        <text>a 2'-deoxyadenosine in DNA + S-adenosyl-L-methionine = an N(6)-methyl-2'-deoxyadenosine in DNA + S-adenosyl-L-homocysteine + H(+)</text>
        <dbReference type="Rhea" id="RHEA:15197"/>
        <dbReference type="Rhea" id="RHEA-COMP:12418"/>
        <dbReference type="Rhea" id="RHEA-COMP:12419"/>
        <dbReference type="ChEBI" id="CHEBI:15378"/>
        <dbReference type="ChEBI" id="CHEBI:57856"/>
        <dbReference type="ChEBI" id="CHEBI:59789"/>
        <dbReference type="ChEBI" id="CHEBI:90615"/>
        <dbReference type="ChEBI" id="CHEBI:90616"/>
        <dbReference type="EC" id="2.1.1.72"/>
    </reaction>
</comment>
<dbReference type="InterPro" id="IPR022749">
    <property type="entry name" value="D12N6_MeTrfase_N"/>
</dbReference>
<comment type="caution">
    <text evidence="10">The sequence shown here is derived from an EMBL/GenBank/DDBJ whole genome shotgun (WGS) entry which is preliminary data.</text>
</comment>
<keyword evidence="5" id="KW-0949">S-adenosyl-L-methionine</keyword>
<dbReference type="InterPro" id="IPR003356">
    <property type="entry name" value="DNA_methylase_A-5"/>
</dbReference>
<evidence type="ECO:0000256" key="4">
    <source>
        <dbReference type="ARBA" id="ARBA00022679"/>
    </source>
</evidence>
<evidence type="ECO:0000259" key="9">
    <source>
        <dbReference type="Pfam" id="PF12161"/>
    </source>
</evidence>
<dbReference type="GO" id="GO:0008170">
    <property type="term" value="F:N-methyltransferase activity"/>
    <property type="evidence" value="ECO:0007669"/>
    <property type="project" value="InterPro"/>
</dbReference>
<dbReference type="GO" id="GO:0032259">
    <property type="term" value="P:methylation"/>
    <property type="evidence" value="ECO:0007669"/>
    <property type="project" value="UniProtKB-KW"/>
</dbReference>
<organism evidence="10 11">
    <name type="scientific">Thiocapsa rosea</name>
    <dbReference type="NCBI Taxonomy" id="69360"/>
    <lineage>
        <taxon>Bacteria</taxon>
        <taxon>Pseudomonadati</taxon>
        <taxon>Pseudomonadota</taxon>
        <taxon>Gammaproteobacteria</taxon>
        <taxon>Chromatiales</taxon>
        <taxon>Chromatiaceae</taxon>
        <taxon>Thiocapsa</taxon>
    </lineage>
</organism>
<dbReference type="Gene3D" id="3.40.50.150">
    <property type="entry name" value="Vaccinia Virus protein VP39"/>
    <property type="match status" value="1"/>
</dbReference>
<dbReference type="InterPro" id="IPR029063">
    <property type="entry name" value="SAM-dependent_MTases_sf"/>
</dbReference>
<protein>
    <recommendedName>
        <fullName evidence="2">site-specific DNA-methyltransferase (adenine-specific)</fullName>
        <ecNumber evidence="2">2.1.1.72</ecNumber>
    </recommendedName>
</protein>
<evidence type="ECO:0000256" key="6">
    <source>
        <dbReference type="ARBA" id="ARBA00022747"/>
    </source>
</evidence>
<dbReference type="InterPro" id="IPR002052">
    <property type="entry name" value="DNA_methylase_N6_adenine_CS"/>
</dbReference>
<evidence type="ECO:0000259" key="8">
    <source>
        <dbReference type="Pfam" id="PF02384"/>
    </source>
</evidence>
<evidence type="ECO:0000313" key="11">
    <source>
        <dbReference type="Proteomes" id="UP000274556"/>
    </source>
</evidence>
<dbReference type="EC" id="2.1.1.72" evidence="2"/>
<dbReference type="OrthoDB" id="9784823at2"/>
<dbReference type="AlphaFoldDB" id="A0A495V5Q9"/>
<evidence type="ECO:0000256" key="3">
    <source>
        <dbReference type="ARBA" id="ARBA00022603"/>
    </source>
</evidence>
<dbReference type="Proteomes" id="UP000274556">
    <property type="component" value="Unassembled WGS sequence"/>
</dbReference>
<sequence length="563" mass="62258">MASQDSNNNDLAYADTLWKSADALRGQVDAAEYKHVVLGLLFLKYISDAFAARREGLAAELEADGITGAQMESLLESRDEYTAERVFWVPPEARWQNLQNQAIRPDIATLIDDAILAVERDNPNLKGKLPRDYARRSIAPEKLKGLIDLIADIGFKGDRAKARDSLGRVYEYFLGKFAQAEGKLGGEFFTPRCIVRLLVEMLEPYEGRVYDPCCGSAGMFVQSERFVEAHGGQTTDISIFGQESNPTTWRLAHMNLAIRGIEANLGSQPADTFLRDLHPDLKADYILANPPFNISDWSGKLLEKDVRWRYGTPPAGNANYAWIQHFIHHLAPPNGHGGGVAGFVMANGSLSSGSGGEGEIRQRIVEADLVDAIVALPAQLFLTTGIPACLWFLTRDKTGRNLKHGGPNRKEGRRGETLFIDARKLGTLQTRTLRVLTGGDGGETLLSDGLGDPRPDSDIGRIVYAFGQWRGEPAPAWWDAAEHGDWTYRDIPGFCKAETIDAIRKHGFVLTPGRYVGAEEQEEDSEPFEEKYPRLLAELEACFVEGERLMGVVRERLKGVGRG</sequence>
<evidence type="ECO:0000256" key="2">
    <source>
        <dbReference type="ARBA" id="ARBA00011900"/>
    </source>
</evidence>
<dbReference type="EMBL" id="RBXL01000001">
    <property type="protein sequence ID" value="RKT44721.1"/>
    <property type="molecule type" value="Genomic_DNA"/>
</dbReference>
<keyword evidence="6" id="KW-0680">Restriction system</keyword>
<feature type="domain" description="DNA methylase adenine-specific" evidence="8">
    <location>
        <begin position="162"/>
        <end position="437"/>
    </location>
</feature>
<keyword evidence="4" id="KW-0808">Transferase</keyword>
<name>A0A495V5Q9_9GAMM</name>
<evidence type="ECO:0000313" key="10">
    <source>
        <dbReference type="EMBL" id="RKT44721.1"/>
    </source>
</evidence>